<sequence>MKTADSSKFPSWFFIVGLVYLRSVDLSSALRETQQCVDGTYEHEGVTCCLCGAGTFVESHCTTTQPGKCTSCREGTYSSHPHFQESCEPCTSCSHPNANLELDVTCTRARDATCRCKNNHYCSIGKETCRICYPCKECTEGVKVACTTTNNTVCSEKAEGGSNTGLIVGLTVPIVLILLLGLLGFFWIRKRNRNNTPDEERNGRAGGLEIPCLKEPLIDRDLPDIAEIIGWTDMKAVATRSGMLDTFIENCKLNHVGDAREQTLELLKGFVEKEGSQARTTLIQTLQKSGKRRIAERVIAKLNSSA</sequence>
<keyword evidence="11" id="KW-1185">Reference proteome</keyword>
<dbReference type="Gene3D" id="2.10.50.10">
    <property type="entry name" value="Tumor Necrosis Factor Receptor, subunit A, domain 2"/>
    <property type="match status" value="2"/>
</dbReference>
<evidence type="ECO:0000313" key="12">
    <source>
        <dbReference type="RefSeq" id="XP_034093645.1"/>
    </source>
</evidence>
<keyword evidence="5" id="KW-0325">Glycoprotein</keyword>
<dbReference type="PANTHER" id="PTHR46874:SF1">
    <property type="entry name" value="TUMOR NECROSIS FACTOR RECEPTOR SUPERFAMILY MEMBER 6"/>
    <property type="match status" value="1"/>
</dbReference>
<dbReference type="PROSITE" id="PS50050">
    <property type="entry name" value="TNFR_NGFR_2"/>
    <property type="match status" value="2"/>
</dbReference>
<feature type="repeat" description="TNFR-Cys" evidence="6">
    <location>
        <begin position="115"/>
        <end position="154"/>
    </location>
</feature>
<feature type="domain" description="TNFR-Cys" evidence="10">
    <location>
        <begin position="115"/>
        <end position="154"/>
    </location>
</feature>
<gene>
    <name evidence="12" type="primary">LOC117560755</name>
</gene>
<keyword evidence="7" id="KW-0472">Membrane</keyword>
<evidence type="ECO:0000256" key="3">
    <source>
        <dbReference type="ARBA" id="ARBA00022737"/>
    </source>
</evidence>
<dbReference type="RefSeq" id="XP_034093645.1">
    <property type="nucleotide sequence ID" value="XM_034237754.1"/>
</dbReference>
<evidence type="ECO:0000259" key="10">
    <source>
        <dbReference type="PROSITE" id="PS50050"/>
    </source>
</evidence>
<evidence type="ECO:0000256" key="2">
    <source>
        <dbReference type="ARBA" id="ARBA00022729"/>
    </source>
</evidence>
<dbReference type="GeneID" id="117560755"/>
<comment type="caution">
    <text evidence="6">Lacks conserved residue(s) required for the propagation of feature annotation.</text>
</comment>
<dbReference type="GO" id="GO:0009897">
    <property type="term" value="C:external side of plasma membrane"/>
    <property type="evidence" value="ECO:0007669"/>
    <property type="project" value="TreeGrafter"/>
</dbReference>
<evidence type="ECO:0000256" key="1">
    <source>
        <dbReference type="ARBA" id="ARBA00022703"/>
    </source>
</evidence>
<organism evidence="11 12">
    <name type="scientific">Gymnodraco acuticeps</name>
    <name type="common">Antarctic dragonfish</name>
    <dbReference type="NCBI Taxonomy" id="8218"/>
    <lineage>
        <taxon>Eukaryota</taxon>
        <taxon>Metazoa</taxon>
        <taxon>Chordata</taxon>
        <taxon>Craniata</taxon>
        <taxon>Vertebrata</taxon>
        <taxon>Euteleostomi</taxon>
        <taxon>Actinopterygii</taxon>
        <taxon>Neopterygii</taxon>
        <taxon>Teleostei</taxon>
        <taxon>Neoteleostei</taxon>
        <taxon>Acanthomorphata</taxon>
        <taxon>Eupercaria</taxon>
        <taxon>Perciformes</taxon>
        <taxon>Notothenioidei</taxon>
        <taxon>Bathydraconidae</taxon>
        <taxon>Gymnodraco</taxon>
    </lineage>
</organism>
<dbReference type="SUPFAM" id="SSF57586">
    <property type="entry name" value="TNF receptor-like"/>
    <property type="match status" value="2"/>
</dbReference>
<dbReference type="Pfam" id="PF00531">
    <property type="entry name" value="Death"/>
    <property type="match status" value="1"/>
</dbReference>
<dbReference type="Gene3D" id="1.10.533.10">
    <property type="entry name" value="Death Domain, Fas"/>
    <property type="match status" value="1"/>
</dbReference>
<evidence type="ECO:0000259" key="9">
    <source>
        <dbReference type="PROSITE" id="PS50017"/>
    </source>
</evidence>
<dbReference type="SUPFAM" id="SSF47986">
    <property type="entry name" value="DEATH domain"/>
    <property type="match status" value="1"/>
</dbReference>
<dbReference type="GO" id="GO:0097049">
    <property type="term" value="P:motor neuron apoptotic process"/>
    <property type="evidence" value="ECO:0007669"/>
    <property type="project" value="TreeGrafter"/>
</dbReference>
<feature type="domain" description="TNFR-Cys" evidence="10">
    <location>
        <begin position="71"/>
        <end position="114"/>
    </location>
</feature>
<dbReference type="GO" id="GO:0097527">
    <property type="term" value="P:necroptotic signaling pathway"/>
    <property type="evidence" value="ECO:0007669"/>
    <property type="project" value="TreeGrafter"/>
</dbReference>
<keyword evidence="7" id="KW-1133">Transmembrane helix</keyword>
<feature type="disulfide bond" evidence="6">
    <location>
        <begin position="72"/>
        <end position="87"/>
    </location>
</feature>
<feature type="signal peptide" evidence="8">
    <location>
        <begin position="1"/>
        <end position="29"/>
    </location>
</feature>
<dbReference type="KEGG" id="gacu:117560755"/>
<evidence type="ECO:0000256" key="8">
    <source>
        <dbReference type="SAM" id="SignalP"/>
    </source>
</evidence>
<dbReference type="GO" id="GO:0031265">
    <property type="term" value="C:CD95 death-inducing signaling complex"/>
    <property type="evidence" value="ECO:0007669"/>
    <property type="project" value="TreeGrafter"/>
</dbReference>
<dbReference type="InterPro" id="IPR011029">
    <property type="entry name" value="DEATH-like_dom_sf"/>
</dbReference>
<keyword evidence="2 8" id="KW-0732">Signal</keyword>
<keyword evidence="1" id="KW-0053">Apoptosis</keyword>
<protein>
    <submittedName>
        <fullName evidence="12">Tumor necrosis factor receptor superfamily member 23-like</fullName>
    </submittedName>
</protein>
<dbReference type="GO" id="GO:0097192">
    <property type="term" value="P:extrinsic apoptotic signaling pathway in absence of ligand"/>
    <property type="evidence" value="ECO:0007669"/>
    <property type="project" value="TreeGrafter"/>
</dbReference>
<dbReference type="OrthoDB" id="9949242at2759"/>
<keyword evidence="7" id="KW-0812">Transmembrane</keyword>
<evidence type="ECO:0000256" key="5">
    <source>
        <dbReference type="ARBA" id="ARBA00023180"/>
    </source>
</evidence>
<dbReference type="Proteomes" id="UP000515161">
    <property type="component" value="Unplaced"/>
</dbReference>
<proteinExistence type="predicted"/>
<dbReference type="GO" id="GO:0006924">
    <property type="term" value="P:activation-induced cell death of T cells"/>
    <property type="evidence" value="ECO:0007669"/>
    <property type="project" value="TreeGrafter"/>
</dbReference>
<feature type="chain" id="PRO_5028100589" evidence="8">
    <location>
        <begin position="30"/>
        <end position="306"/>
    </location>
</feature>
<dbReference type="GO" id="GO:0043066">
    <property type="term" value="P:negative regulation of apoptotic process"/>
    <property type="evidence" value="ECO:0007669"/>
    <property type="project" value="TreeGrafter"/>
</dbReference>
<dbReference type="GO" id="GO:0005031">
    <property type="term" value="F:tumor necrosis factor receptor activity"/>
    <property type="evidence" value="ECO:0007669"/>
    <property type="project" value="TreeGrafter"/>
</dbReference>
<dbReference type="InterPro" id="IPR000488">
    <property type="entry name" value="Death_dom"/>
</dbReference>
<evidence type="ECO:0000313" key="11">
    <source>
        <dbReference type="Proteomes" id="UP000515161"/>
    </source>
</evidence>
<reference evidence="12" key="1">
    <citation type="submission" date="2025-08" db="UniProtKB">
        <authorList>
            <consortium name="RefSeq"/>
        </authorList>
    </citation>
    <scope>IDENTIFICATION</scope>
</reference>
<keyword evidence="3" id="KW-0677">Repeat</keyword>
<dbReference type="Pfam" id="PF00020">
    <property type="entry name" value="TNFR_c6"/>
    <property type="match status" value="1"/>
</dbReference>
<dbReference type="InParanoid" id="A0A6P8W804"/>
<evidence type="ECO:0000256" key="6">
    <source>
        <dbReference type="PROSITE-ProRule" id="PRU00206"/>
    </source>
</evidence>
<dbReference type="GO" id="GO:0032872">
    <property type="term" value="P:regulation of stress-activated MAPK cascade"/>
    <property type="evidence" value="ECO:0007669"/>
    <property type="project" value="TreeGrafter"/>
</dbReference>
<dbReference type="GO" id="GO:0045121">
    <property type="term" value="C:membrane raft"/>
    <property type="evidence" value="ECO:0007669"/>
    <property type="project" value="TreeGrafter"/>
</dbReference>
<dbReference type="PROSITE" id="PS50017">
    <property type="entry name" value="DEATH_DOMAIN"/>
    <property type="match status" value="1"/>
</dbReference>
<feature type="transmembrane region" description="Helical" evidence="7">
    <location>
        <begin position="166"/>
        <end position="188"/>
    </location>
</feature>
<dbReference type="InterPro" id="IPR001368">
    <property type="entry name" value="TNFR/NGFR_Cys_rich_reg"/>
</dbReference>
<dbReference type="AlphaFoldDB" id="A0A6P8W804"/>
<keyword evidence="4 6" id="KW-1015">Disulfide bond</keyword>
<evidence type="ECO:0000256" key="4">
    <source>
        <dbReference type="ARBA" id="ARBA00023157"/>
    </source>
</evidence>
<name>A0A6P8W804_GYMAC</name>
<dbReference type="SMART" id="SM00208">
    <property type="entry name" value="TNFR"/>
    <property type="match status" value="3"/>
</dbReference>
<feature type="repeat" description="TNFR-Cys" evidence="6">
    <location>
        <begin position="71"/>
        <end position="114"/>
    </location>
</feature>
<accession>A0A6P8W804</accession>
<dbReference type="PANTHER" id="PTHR46874">
    <property type="entry name" value="TUMOR NECROSIS FACTOR RECEPTOR SUPERFAMILY MEMBER 6"/>
    <property type="match status" value="1"/>
</dbReference>
<feature type="domain" description="Death" evidence="9">
    <location>
        <begin position="233"/>
        <end position="302"/>
    </location>
</feature>
<evidence type="ECO:0000256" key="7">
    <source>
        <dbReference type="SAM" id="Phobius"/>
    </source>
</evidence>